<feature type="transmembrane region" description="Helical" evidence="5">
    <location>
        <begin position="226"/>
        <end position="242"/>
    </location>
</feature>
<dbReference type="Pfam" id="PF04932">
    <property type="entry name" value="Wzy_C"/>
    <property type="match status" value="1"/>
</dbReference>
<keyword evidence="8" id="KW-1185">Reference proteome</keyword>
<proteinExistence type="predicted"/>
<feature type="transmembrane region" description="Helical" evidence="5">
    <location>
        <begin position="128"/>
        <end position="151"/>
    </location>
</feature>
<comment type="caution">
    <text evidence="7">The sequence shown here is derived from an EMBL/GenBank/DDBJ whole genome shotgun (WGS) entry which is preliminary data.</text>
</comment>
<feature type="transmembrane region" description="Helical" evidence="5">
    <location>
        <begin position="381"/>
        <end position="411"/>
    </location>
</feature>
<accession>A0ABT6FNJ7</accession>
<feature type="domain" description="O-antigen ligase-related" evidence="6">
    <location>
        <begin position="210"/>
        <end position="360"/>
    </location>
</feature>
<dbReference type="PANTHER" id="PTHR37422">
    <property type="entry name" value="TEICHURONIC ACID BIOSYNTHESIS PROTEIN TUAE"/>
    <property type="match status" value="1"/>
</dbReference>
<organism evidence="7 8">
    <name type="scientific">Galbibacter pacificus</name>
    <dbReference type="NCBI Taxonomy" id="2996052"/>
    <lineage>
        <taxon>Bacteria</taxon>
        <taxon>Pseudomonadati</taxon>
        <taxon>Bacteroidota</taxon>
        <taxon>Flavobacteriia</taxon>
        <taxon>Flavobacteriales</taxon>
        <taxon>Flavobacteriaceae</taxon>
        <taxon>Galbibacter</taxon>
    </lineage>
</organism>
<dbReference type="InterPro" id="IPR007016">
    <property type="entry name" value="O-antigen_ligase-rel_domated"/>
</dbReference>
<evidence type="ECO:0000256" key="3">
    <source>
        <dbReference type="ARBA" id="ARBA00022989"/>
    </source>
</evidence>
<name>A0ABT6FNJ7_9FLAO</name>
<dbReference type="RefSeq" id="WP_277898543.1">
    <property type="nucleotide sequence ID" value="NZ_JAPMUA010000001.1"/>
</dbReference>
<feature type="transmembrane region" description="Helical" evidence="5">
    <location>
        <begin position="20"/>
        <end position="36"/>
    </location>
</feature>
<protein>
    <submittedName>
        <fullName evidence="7">O-antigen ligase family protein</fullName>
    </submittedName>
</protein>
<dbReference type="EMBL" id="JAPMUA010000001">
    <property type="protein sequence ID" value="MDG3584785.1"/>
    <property type="molecule type" value="Genomic_DNA"/>
</dbReference>
<evidence type="ECO:0000313" key="7">
    <source>
        <dbReference type="EMBL" id="MDG3584785.1"/>
    </source>
</evidence>
<sequence length="425" mass="49401">MTNTIQHIKTLFYQDENSNLVQRVFWNSLYIAFFLLPIDINYPTPFFAVAIVSGGINIFKGDKQYLSENKILLLFPLYFLMLLLSMFYTENVSDGWYLIQRSLTLLLFPIIFLFVKEDGLSVRKLFDFLLYGLIVSFLINLLMVLYDVFLFLGNIPPNSSFFDYVKQGWDFFMHVQFSSLVNPGYISLYILLVLSYYLKKELNTIFRLLTVIVLFVYLFLLATESAYFTLFIMALLLLLKVKDKVRRNLLILVLVLGTLVFLSNPRIIDLNSNLNARGLKEVSVNNPTISESLRLLSWKASIKAINEAPLLGYGVGDAHEVLVQKYKQLGYNENYEHRYNAHNQFLETWLQMGVVGVFALMLIFTFLAYSMRRSYNEFSVFLALFIALLFESMLVRFNGIVFFSIIVPLLLKKRSILSSRIIRNE</sequence>
<evidence type="ECO:0000256" key="5">
    <source>
        <dbReference type="SAM" id="Phobius"/>
    </source>
</evidence>
<evidence type="ECO:0000259" key="6">
    <source>
        <dbReference type="Pfam" id="PF04932"/>
    </source>
</evidence>
<feature type="transmembrane region" description="Helical" evidence="5">
    <location>
        <begin position="204"/>
        <end position="220"/>
    </location>
</feature>
<feature type="transmembrane region" description="Helical" evidence="5">
    <location>
        <begin position="249"/>
        <end position="268"/>
    </location>
</feature>
<comment type="subcellular location">
    <subcellularLocation>
        <location evidence="1">Membrane</location>
        <topology evidence="1">Multi-pass membrane protein</topology>
    </subcellularLocation>
</comment>
<feature type="transmembrane region" description="Helical" evidence="5">
    <location>
        <begin position="42"/>
        <end position="59"/>
    </location>
</feature>
<feature type="transmembrane region" description="Helical" evidence="5">
    <location>
        <begin position="95"/>
        <end position="116"/>
    </location>
</feature>
<keyword evidence="7" id="KW-0436">Ligase</keyword>
<reference evidence="7" key="1">
    <citation type="submission" date="2022-11" db="EMBL/GenBank/DDBJ databases">
        <title>High-quality draft genome sequence of Galbibacter sp. strain CMA-7.</title>
        <authorList>
            <person name="Wei L."/>
            <person name="Dong C."/>
            <person name="Shao Z."/>
        </authorList>
    </citation>
    <scope>NUCLEOTIDE SEQUENCE</scope>
    <source>
        <strain evidence="7">CMA-7</strain>
    </source>
</reference>
<dbReference type="Proteomes" id="UP001153642">
    <property type="component" value="Unassembled WGS sequence"/>
</dbReference>
<dbReference type="GO" id="GO:0016874">
    <property type="term" value="F:ligase activity"/>
    <property type="evidence" value="ECO:0007669"/>
    <property type="project" value="UniProtKB-KW"/>
</dbReference>
<feature type="transmembrane region" description="Helical" evidence="5">
    <location>
        <begin position="71"/>
        <end position="89"/>
    </location>
</feature>
<evidence type="ECO:0000256" key="4">
    <source>
        <dbReference type="ARBA" id="ARBA00023136"/>
    </source>
</evidence>
<evidence type="ECO:0000256" key="2">
    <source>
        <dbReference type="ARBA" id="ARBA00022692"/>
    </source>
</evidence>
<evidence type="ECO:0000313" key="8">
    <source>
        <dbReference type="Proteomes" id="UP001153642"/>
    </source>
</evidence>
<keyword evidence="4 5" id="KW-0472">Membrane</keyword>
<evidence type="ECO:0000256" key="1">
    <source>
        <dbReference type="ARBA" id="ARBA00004141"/>
    </source>
</evidence>
<keyword evidence="3 5" id="KW-1133">Transmembrane helix</keyword>
<keyword evidence="2 5" id="KW-0812">Transmembrane</keyword>
<feature type="transmembrane region" description="Helical" evidence="5">
    <location>
        <begin position="349"/>
        <end position="369"/>
    </location>
</feature>
<dbReference type="InterPro" id="IPR051533">
    <property type="entry name" value="WaaL-like"/>
</dbReference>
<gene>
    <name evidence="7" type="ORF">OSR52_02810</name>
</gene>
<feature type="transmembrane region" description="Helical" evidence="5">
    <location>
        <begin position="171"/>
        <end position="197"/>
    </location>
</feature>
<dbReference type="PANTHER" id="PTHR37422:SF17">
    <property type="entry name" value="O-ANTIGEN LIGASE"/>
    <property type="match status" value="1"/>
</dbReference>